<evidence type="ECO:0000256" key="3">
    <source>
        <dbReference type="ARBA" id="ARBA00022692"/>
    </source>
</evidence>
<organism evidence="9 10">
    <name type="scientific">Rubus argutus</name>
    <name type="common">Southern blackberry</name>
    <dbReference type="NCBI Taxonomy" id="59490"/>
    <lineage>
        <taxon>Eukaryota</taxon>
        <taxon>Viridiplantae</taxon>
        <taxon>Streptophyta</taxon>
        <taxon>Embryophyta</taxon>
        <taxon>Tracheophyta</taxon>
        <taxon>Spermatophyta</taxon>
        <taxon>Magnoliopsida</taxon>
        <taxon>eudicotyledons</taxon>
        <taxon>Gunneridae</taxon>
        <taxon>Pentapetalae</taxon>
        <taxon>rosids</taxon>
        <taxon>fabids</taxon>
        <taxon>Rosales</taxon>
        <taxon>Rosaceae</taxon>
        <taxon>Rosoideae</taxon>
        <taxon>Rosoideae incertae sedis</taxon>
        <taxon>Rubus</taxon>
    </lineage>
</organism>
<keyword evidence="10" id="KW-1185">Reference proteome</keyword>
<evidence type="ECO:0000313" key="10">
    <source>
        <dbReference type="Proteomes" id="UP001457282"/>
    </source>
</evidence>
<evidence type="ECO:0000313" key="9">
    <source>
        <dbReference type="EMBL" id="KAK9919360.1"/>
    </source>
</evidence>
<evidence type="ECO:0000256" key="2">
    <source>
        <dbReference type="ARBA" id="ARBA00022527"/>
    </source>
</evidence>
<dbReference type="Proteomes" id="UP001457282">
    <property type="component" value="Unassembled WGS sequence"/>
</dbReference>
<keyword evidence="2" id="KW-0723">Serine/threonine-protein kinase</keyword>
<comment type="caution">
    <text evidence="9">The sequence shown here is derived from an EMBL/GenBank/DDBJ whole genome shotgun (WGS) entry which is preliminary data.</text>
</comment>
<keyword evidence="7" id="KW-0325">Glycoprotein</keyword>
<evidence type="ECO:0000256" key="8">
    <source>
        <dbReference type="SAM" id="MobiDB-lite"/>
    </source>
</evidence>
<evidence type="ECO:0000256" key="1">
    <source>
        <dbReference type="ARBA" id="ARBA00004479"/>
    </source>
</evidence>
<dbReference type="PANTHER" id="PTHR27009">
    <property type="entry name" value="RUST RESISTANCE KINASE LR10-RELATED"/>
    <property type="match status" value="1"/>
</dbReference>
<keyword evidence="4" id="KW-0732">Signal</keyword>
<keyword evidence="3" id="KW-0812">Transmembrane</keyword>
<gene>
    <name evidence="9" type="ORF">M0R45_027957</name>
</gene>
<keyword evidence="2" id="KW-0418">Kinase</keyword>
<sequence length="74" mass="8305">MIIVALWCIQLMSADRPSMSKVVEMLEGEVEVLQMPPKPYYCPQSLPTKDLPDEEDNEEVSTLPDSAMESTSMV</sequence>
<name>A0AAW1W5Y1_RUBAR</name>
<keyword evidence="5" id="KW-1133">Transmembrane helix</keyword>
<reference evidence="9 10" key="1">
    <citation type="journal article" date="2023" name="G3 (Bethesda)">
        <title>A chromosome-length genome assembly and annotation of blackberry (Rubus argutus, cv. 'Hillquist').</title>
        <authorList>
            <person name="Bruna T."/>
            <person name="Aryal R."/>
            <person name="Dudchenko O."/>
            <person name="Sargent D.J."/>
            <person name="Mead D."/>
            <person name="Buti M."/>
            <person name="Cavallini A."/>
            <person name="Hytonen T."/>
            <person name="Andres J."/>
            <person name="Pham M."/>
            <person name="Weisz D."/>
            <person name="Mascagni F."/>
            <person name="Usai G."/>
            <person name="Natali L."/>
            <person name="Bassil N."/>
            <person name="Fernandez G.E."/>
            <person name="Lomsadze A."/>
            <person name="Armour M."/>
            <person name="Olukolu B."/>
            <person name="Poorten T."/>
            <person name="Britton C."/>
            <person name="Davik J."/>
            <person name="Ashrafi H."/>
            <person name="Aiden E.L."/>
            <person name="Borodovsky M."/>
            <person name="Worthington M."/>
        </authorList>
    </citation>
    <scope>NUCLEOTIDE SEQUENCE [LARGE SCALE GENOMIC DNA]</scope>
    <source>
        <strain evidence="9">PI 553951</strain>
    </source>
</reference>
<dbReference type="EMBL" id="JBEDUW010000006">
    <property type="protein sequence ID" value="KAK9919360.1"/>
    <property type="molecule type" value="Genomic_DNA"/>
</dbReference>
<evidence type="ECO:0000256" key="6">
    <source>
        <dbReference type="ARBA" id="ARBA00023136"/>
    </source>
</evidence>
<feature type="region of interest" description="Disordered" evidence="8">
    <location>
        <begin position="43"/>
        <end position="74"/>
    </location>
</feature>
<proteinExistence type="predicted"/>
<protein>
    <submittedName>
        <fullName evidence="9">Uncharacterized protein</fullName>
    </submittedName>
</protein>
<evidence type="ECO:0000256" key="7">
    <source>
        <dbReference type="ARBA" id="ARBA00023180"/>
    </source>
</evidence>
<dbReference type="GO" id="GO:0004674">
    <property type="term" value="F:protein serine/threonine kinase activity"/>
    <property type="evidence" value="ECO:0007669"/>
    <property type="project" value="UniProtKB-KW"/>
</dbReference>
<dbReference type="AlphaFoldDB" id="A0AAW1W5Y1"/>
<evidence type="ECO:0000256" key="4">
    <source>
        <dbReference type="ARBA" id="ARBA00022729"/>
    </source>
</evidence>
<evidence type="ECO:0000256" key="5">
    <source>
        <dbReference type="ARBA" id="ARBA00022989"/>
    </source>
</evidence>
<dbReference type="InterPro" id="IPR045874">
    <property type="entry name" value="LRK10/LRL21-25-like"/>
</dbReference>
<accession>A0AAW1W5Y1</accession>
<keyword evidence="6" id="KW-0472">Membrane</keyword>
<comment type="subcellular location">
    <subcellularLocation>
        <location evidence="1">Membrane</location>
        <topology evidence="1">Single-pass type I membrane protein</topology>
    </subcellularLocation>
</comment>
<keyword evidence="2" id="KW-0808">Transferase</keyword>
<dbReference type="GO" id="GO:0016020">
    <property type="term" value="C:membrane"/>
    <property type="evidence" value="ECO:0007669"/>
    <property type="project" value="UniProtKB-SubCell"/>
</dbReference>